<keyword evidence="2" id="KW-0645">Protease</keyword>
<dbReference type="GO" id="GO:0005524">
    <property type="term" value="F:ATP binding"/>
    <property type="evidence" value="ECO:0007669"/>
    <property type="project" value="UniProtKB-UniRule"/>
</dbReference>
<dbReference type="GO" id="GO:0009254">
    <property type="term" value="P:peptidoglycan turnover"/>
    <property type="evidence" value="ECO:0007669"/>
    <property type="project" value="UniProtKB-UniRule"/>
</dbReference>
<dbReference type="Gene3D" id="3.30.420.40">
    <property type="match status" value="2"/>
</dbReference>
<keyword evidence="1" id="KW-0808">Transferase</keyword>
<protein>
    <recommendedName>
        <fullName evidence="1">Anhydro-N-acetylmuramic acid kinase</fullName>
        <ecNumber evidence="1">2.7.1.170</ecNumber>
    </recommendedName>
    <alternativeName>
        <fullName evidence="1">AnhMurNAc kinase</fullName>
    </alternativeName>
</protein>
<dbReference type="GO" id="GO:0008237">
    <property type="term" value="F:metallopeptidase activity"/>
    <property type="evidence" value="ECO:0007669"/>
    <property type="project" value="UniProtKB-KW"/>
</dbReference>
<dbReference type="EC" id="2.7.1.170" evidence="1"/>
<dbReference type="GO" id="GO:0006508">
    <property type="term" value="P:proteolysis"/>
    <property type="evidence" value="ECO:0007669"/>
    <property type="project" value="UniProtKB-KW"/>
</dbReference>
<proteinExistence type="inferred from homology"/>
<sequence length="379" mass="41692">MTKNLYLGVMSGTSVDAIDIVAVKIFDGSFNFIDAKSFQFEPKLRKEILELSRNSSELDDDELKIADQKLANAYGKAINEFLSSSEINIDEIEAVGLHGQTILHKPNAKKPFSLQIGDGQIVSDITGLTIINDFRSSDIKAGGQGAPLAPLFHSFLFGDEEEIRCVLNIGGIGNISIFKGGEVIAGYDTGPGNVLMDSWSMHNGIGPYDKNGDWARSGKLNDPFQMSLMDQDNFIEKSHPKSTGTDYYNIDFIIRAIKECGQDIKPEDVQRTLLEFTAGSFAFIGEDNISMPIEERSSWIAISGGGSKNKFLVERIEDLFHIMPGELKTTEAWGVDSEWVEALGFAYLAFLRINEISVDLSKVTGSRSQILLGNIQTPN</sequence>
<dbReference type="PANTHER" id="PTHR30605">
    <property type="entry name" value="ANHYDRO-N-ACETYLMURAMIC ACID KINASE"/>
    <property type="match status" value="1"/>
</dbReference>
<comment type="function">
    <text evidence="1">Catalyzes the specific phosphorylation of 1,6-anhydro-N-acetylmuramic acid (anhMurNAc) with the simultaneous cleavage of the 1,6-anhydro ring, generating MurNAc-6-P. Is required for the utilization of anhMurNAc either imported from the medium or derived from its own cell wall murein, and thus plays a role in cell wall recycling.</text>
</comment>
<dbReference type="SUPFAM" id="SSF53067">
    <property type="entry name" value="Actin-like ATPase domain"/>
    <property type="match status" value="1"/>
</dbReference>
<dbReference type="Pfam" id="PF03702">
    <property type="entry name" value="AnmK"/>
    <property type="match status" value="1"/>
</dbReference>
<gene>
    <name evidence="1" type="primary">anmK</name>
</gene>
<keyword evidence="1" id="KW-0119">Carbohydrate metabolism</keyword>
<dbReference type="HAMAP" id="MF_01270">
    <property type="entry name" value="AnhMurNAc_kinase"/>
    <property type="match status" value="1"/>
</dbReference>
<keyword evidence="1" id="KW-0418">Kinase</keyword>
<dbReference type="InterPro" id="IPR005338">
    <property type="entry name" value="Anhydro_N_Ac-Mur_kinase"/>
</dbReference>
<dbReference type="UniPathway" id="UPA00544"/>
<dbReference type="GO" id="GO:0016773">
    <property type="term" value="F:phosphotransferase activity, alcohol group as acceptor"/>
    <property type="evidence" value="ECO:0007669"/>
    <property type="project" value="UniProtKB-UniRule"/>
</dbReference>
<dbReference type="EMBL" id="GU567965">
    <property type="protein sequence ID" value="ADI21781.1"/>
    <property type="molecule type" value="Genomic_DNA"/>
</dbReference>
<reference evidence="2" key="1">
    <citation type="submission" date="2010-01" db="EMBL/GenBank/DDBJ databases">
        <title>Genome fragments of uncultured bacteria from the North Pacific subtropical Gyre.</title>
        <authorList>
            <person name="Pham V.D."/>
            <person name="Delong E.F."/>
        </authorList>
    </citation>
    <scope>NUCLEOTIDE SEQUENCE</scope>
</reference>
<dbReference type="PANTHER" id="PTHR30605:SF0">
    <property type="entry name" value="ANHYDRO-N-ACETYLMURAMIC ACID KINASE"/>
    <property type="match status" value="1"/>
</dbReference>
<organism evidence="2">
    <name type="scientific">uncultured gamma proteobacterium HF0130_22O14</name>
    <dbReference type="NCBI Taxonomy" id="723567"/>
    <lineage>
        <taxon>Bacteria</taxon>
        <taxon>Pseudomonadati</taxon>
        <taxon>Pseudomonadota</taxon>
        <taxon>Gammaproteobacteria</taxon>
        <taxon>environmental samples</taxon>
    </lineage>
</organism>
<dbReference type="InterPro" id="IPR043129">
    <property type="entry name" value="ATPase_NBD"/>
</dbReference>
<evidence type="ECO:0000313" key="2">
    <source>
        <dbReference type="EMBL" id="ADI21781.1"/>
    </source>
</evidence>
<dbReference type="NCBIfam" id="NF007139">
    <property type="entry name" value="PRK09585.1-3"/>
    <property type="match status" value="1"/>
</dbReference>
<comment type="pathway">
    <text evidence="1">Cell wall biogenesis; peptidoglycan recycling.</text>
</comment>
<dbReference type="GO" id="GO:0097175">
    <property type="term" value="P:1,6-anhydro-N-acetyl-beta-muramic acid catabolic process"/>
    <property type="evidence" value="ECO:0007669"/>
    <property type="project" value="UniProtKB-UniRule"/>
</dbReference>
<dbReference type="GO" id="GO:0016301">
    <property type="term" value="F:kinase activity"/>
    <property type="evidence" value="ECO:0007669"/>
    <property type="project" value="UniProtKB-KW"/>
</dbReference>
<feature type="binding site" evidence="1">
    <location>
        <begin position="12"/>
        <end position="19"/>
    </location>
    <ligand>
        <name>ATP</name>
        <dbReference type="ChEBI" id="CHEBI:30616"/>
    </ligand>
</feature>
<dbReference type="AlphaFoldDB" id="E7C2V7"/>
<keyword evidence="1" id="KW-0067">ATP-binding</keyword>
<comment type="catalytic activity">
    <reaction evidence="1">
        <text>1,6-anhydro-N-acetyl-beta-muramate + ATP + H2O = N-acetyl-D-muramate 6-phosphate + ADP + H(+)</text>
        <dbReference type="Rhea" id="RHEA:24952"/>
        <dbReference type="ChEBI" id="CHEBI:15377"/>
        <dbReference type="ChEBI" id="CHEBI:15378"/>
        <dbReference type="ChEBI" id="CHEBI:30616"/>
        <dbReference type="ChEBI" id="CHEBI:58690"/>
        <dbReference type="ChEBI" id="CHEBI:58722"/>
        <dbReference type="ChEBI" id="CHEBI:456216"/>
        <dbReference type="EC" id="2.7.1.170"/>
    </reaction>
</comment>
<keyword evidence="2" id="KW-0378">Hydrolase</keyword>
<evidence type="ECO:0000256" key="1">
    <source>
        <dbReference type="HAMAP-Rule" id="MF_01270"/>
    </source>
</evidence>
<dbReference type="GO" id="GO:0006040">
    <property type="term" value="P:amino sugar metabolic process"/>
    <property type="evidence" value="ECO:0007669"/>
    <property type="project" value="InterPro"/>
</dbReference>
<keyword evidence="2" id="KW-0482">Metalloprotease</keyword>
<keyword evidence="1" id="KW-0547">Nucleotide-binding</keyword>
<comment type="pathway">
    <text evidence="1">Amino-sugar metabolism; 1,6-anhydro-N-acetylmuramate degradation.</text>
</comment>
<accession>E7C2V7</accession>
<comment type="similarity">
    <text evidence="1">Belongs to the anhydro-N-acetylmuramic acid kinase family.</text>
</comment>
<dbReference type="UniPathway" id="UPA00343"/>
<name>E7C2V7_9GAMM</name>